<reference evidence="13" key="1">
    <citation type="submission" date="2025-08" db="UniProtKB">
        <authorList>
            <consortium name="Ensembl"/>
        </authorList>
    </citation>
    <scope>IDENTIFICATION</scope>
</reference>
<keyword evidence="14" id="KW-1185">Reference proteome</keyword>
<feature type="domain" description="Bms1-type G" evidence="12">
    <location>
        <begin position="80"/>
        <end position="245"/>
    </location>
</feature>
<evidence type="ECO:0000256" key="1">
    <source>
        <dbReference type="ARBA" id="ARBA00004604"/>
    </source>
</evidence>
<evidence type="ECO:0000256" key="4">
    <source>
        <dbReference type="ARBA" id="ARBA00022741"/>
    </source>
</evidence>
<keyword evidence="3" id="KW-0597">Phosphoprotein</keyword>
<feature type="compositionally biased region" description="Polar residues" evidence="11">
    <location>
        <begin position="556"/>
        <end position="569"/>
    </location>
</feature>
<dbReference type="SMART" id="SM01362">
    <property type="entry name" value="DUF663"/>
    <property type="match status" value="1"/>
</dbReference>
<feature type="region of interest" description="Disordered" evidence="11">
    <location>
        <begin position="1221"/>
        <end position="1261"/>
    </location>
</feature>
<dbReference type="InterPro" id="IPR012948">
    <property type="entry name" value="AARP2CN"/>
</dbReference>
<keyword evidence="5" id="KW-0378">Hydrolase</keyword>
<keyword evidence="4" id="KW-0547">Nucleotide-binding</keyword>
<evidence type="ECO:0000256" key="6">
    <source>
        <dbReference type="ARBA" id="ARBA00022840"/>
    </source>
</evidence>
<dbReference type="InterPro" id="IPR037875">
    <property type="entry name" value="Bms1_N"/>
</dbReference>
<comment type="subcellular location">
    <subcellularLocation>
        <location evidence="1">Nucleus</location>
        <location evidence="1">Nucleolus</location>
    </subcellularLocation>
</comment>
<dbReference type="GO" id="GO:0003924">
    <property type="term" value="F:GTPase activity"/>
    <property type="evidence" value="ECO:0007669"/>
    <property type="project" value="TreeGrafter"/>
</dbReference>
<dbReference type="FunFam" id="3.40.50.300:FF:000105">
    <property type="entry name" value="BMS1 ribosome biogenesis factor"/>
    <property type="match status" value="1"/>
</dbReference>
<name>A0A8C9M5T5_PANTA</name>
<dbReference type="GeneTree" id="ENSGT00940000153195"/>
<keyword evidence="7" id="KW-0342">GTP-binding</keyword>
<dbReference type="SUPFAM" id="SSF52540">
    <property type="entry name" value="P-loop containing nucleoside triphosphate hydrolases"/>
    <property type="match status" value="1"/>
</dbReference>
<feature type="compositionally biased region" description="Acidic residues" evidence="11">
    <location>
        <begin position="436"/>
        <end position="454"/>
    </location>
</feature>
<dbReference type="GO" id="GO:0032040">
    <property type="term" value="C:small-subunit processome"/>
    <property type="evidence" value="ECO:0007669"/>
    <property type="project" value="Ensembl"/>
</dbReference>
<evidence type="ECO:0000256" key="3">
    <source>
        <dbReference type="ARBA" id="ARBA00022553"/>
    </source>
</evidence>
<dbReference type="AlphaFoldDB" id="A0A8C9M5T5"/>
<dbReference type="GO" id="GO:0005654">
    <property type="term" value="C:nucleoplasm"/>
    <property type="evidence" value="ECO:0007669"/>
    <property type="project" value="Ensembl"/>
</dbReference>
<feature type="region of interest" description="Disordered" evidence="11">
    <location>
        <begin position="1"/>
        <end position="42"/>
    </location>
</feature>
<evidence type="ECO:0000256" key="11">
    <source>
        <dbReference type="SAM" id="MobiDB-lite"/>
    </source>
</evidence>
<feature type="compositionally biased region" description="Basic and acidic residues" evidence="11">
    <location>
        <begin position="1231"/>
        <end position="1248"/>
    </location>
</feature>
<reference evidence="13" key="2">
    <citation type="submission" date="2025-09" db="UniProtKB">
        <authorList>
            <consortium name="Ensembl"/>
        </authorList>
    </citation>
    <scope>IDENTIFICATION</scope>
</reference>
<evidence type="ECO:0000256" key="9">
    <source>
        <dbReference type="ARBA" id="ARBA00049117"/>
    </source>
</evidence>
<dbReference type="GO" id="GO:0005524">
    <property type="term" value="F:ATP binding"/>
    <property type="evidence" value="ECO:0007669"/>
    <property type="project" value="UniProtKB-KW"/>
</dbReference>
<evidence type="ECO:0000256" key="2">
    <source>
        <dbReference type="ARBA" id="ARBA00022517"/>
    </source>
</evidence>
<dbReference type="InterPro" id="IPR007034">
    <property type="entry name" value="BMS1_TSR1_C"/>
</dbReference>
<dbReference type="InterPro" id="IPR027417">
    <property type="entry name" value="P-loop_NTPase"/>
</dbReference>
<evidence type="ECO:0000313" key="13">
    <source>
        <dbReference type="Ensembl" id="ENSPTIP00000008266.1"/>
    </source>
</evidence>
<feature type="compositionally biased region" description="Basic residues" evidence="11">
    <location>
        <begin position="1"/>
        <end position="25"/>
    </location>
</feature>
<dbReference type="Pfam" id="PF08142">
    <property type="entry name" value="AARP2CN"/>
    <property type="match status" value="1"/>
</dbReference>
<keyword evidence="8" id="KW-0539">Nucleus</keyword>
<evidence type="ECO:0000256" key="8">
    <source>
        <dbReference type="ARBA" id="ARBA00023242"/>
    </source>
</evidence>
<dbReference type="GO" id="GO:0034511">
    <property type="term" value="F:U3 snoRNA binding"/>
    <property type="evidence" value="ECO:0007669"/>
    <property type="project" value="TreeGrafter"/>
</dbReference>
<feature type="compositionally biased region" description="Acidic residues" evidence="11">
    <location>
        <begin position="507"/>
        <end position="535"/>
    </location>
</feature>
<evidence type="ECO:0000256" key="5">
    <source>
        <dbReference type="ARBA" id="ARBA00022801"/>
    </source>
</evidence>
<keyword evidence="6" id="KW-0067">ATP-binding</keyword>
<dbReference type="GO" id="GO:0005525">
    <property type="term" value="F:GTP binding"/>
    <property type="evidence" value="ECO:0007669"/>
    <property type="project" value="UniProtKB-KW"/>
</dbReference>
<feature type="region of interest" description="Disordered" evidence="11">
    <location>
        <begin position="399"/>
        <end position="670"/>
    </location>
</feature>
<dbReference type="InterPro" id="IPR039761">
    <property type="entry name" value="Bms1/Tsr1"/>
</dbReference>
<dbReference type="GO" id="GO:0000479">
    <property type="term" value="P:endonucleolytic cleavage of tricistronic rRNA transcript (SSU-rRNA, 5.8S rRNA, LSU-rRNA)"/>
    <property type="evidence" value="ECO:0007669"/>
    <property type="project" value="TreeGrafter"/>
</dbReference>
<evidence type="ECO:0000259" key="12">
    <source>
        <dbReference type="PROSITE" id="PS51714"/>
    </source>
</evidence>
<feature type="compositionally biased region" description="Basic and acidic residues" evidence="11">
    <location>
        <begin position="536"/>
        <end position="552"/>
    </location>
</feature>
<evidence type="ECO:0000313" key="14">
    <source>
        <dbReference type="Proteomes" id="UP000675900"/>
    </source>
</evidence>
<accession>A0A8C9M5T5</accession>
<proteinExistence type="inferred from homology"/>
<organism evidence="13 14">
    <name type="scientific">Panthera tigris altaica</name>
    <name type="common">Siberian tiger</name>
    <dbReference type="NCBI Taxonomy" id="74533"/>
    <lineage>
        <taxon>Eukaryota</taxon>
        <taxon>Metazoa</taxon>
        <taxon>Chordata</taxon>
        <taxon>Craniata</taxon>
        <taxon>Vertebrata</taxon>
        <taxon>Euteleostomi</taxon>
        <taxon>Mammalia</taxon>
        <taxon>Eutheria</taxon>
        <taxon>Laurasiatheria</taxon>
        <taxon>Carnivora</taxon>
        <taxon>Feliformia</taxon>
        <taxon>Felidae</taxon>
        <taxon>Pantherinae</taxon>
        <taxon>Panthera</taxon>
    </lineage>
</organism>
<feature type="compositionally biased region" description="Acidic residues" evidence="11">
    <location>
        <begin position="596"/>
        <end position="614"/>
    </location>
</feature>
<feature type="compositionally biased region" description="Basic and acidic residues" evidence="11">
    <location>
        <begin position="415"/>
        <end position="428"/>
    </location>
</feature>
<sequence>METKDQKKHRKKNSGPKAEKKKKRHLQDLQIGDEEDARKRNPKAFAVQSAVRMARSFHRTQDLKTKKHHIPVVDRTPLEPPPIVVVVMGPPKVGKSTLIQCLIRNFTRQKLTEIRGPVTIVSGKKRRLTIIECGCDINMMIDLAKVADLVLMLIDASFGFEMETFEFLNICQVHGFPKIMGVLTHLDSFKYNKQLKKTKKRLKHRFWTEVYPGAKLFYLSGMVHGEYQNQEIHNLGRFITVMKFRPLTWQTSHPYILADRMEDLTNPEDIRKNIKCDRKVSLYGYLRGAHLKSKSQIHMPGVGDFAVSDVSFLPDPCALPEQQKKRCLNEKEKLVYAPLSGVGGVLYDKDAVYVDLGGSHGFQESDEVRPTHELVQSLISTHSTIDAKMASSRVTLFSDSKPLGSEDIDNQGHWMPKEERQIDLETGRVRRKAIFGDEEDESGDSDEEDDEEMSEGDRLENGSTDAEEEEADAEMTNKMYMVGKGVKRQRLEEMEEDNEVDLPAFADSDDDLERSSEEEGDAEEADESSEEEDSTSGERDSLESRVVGDRGKPGLLQTNGLSDSLNLENPLTIRKATLTTSDSGHCTAEEAFASGDETEESSSLSTEDEDSENEEAIKKKFPESSKVASGQRLGSENLIDETSDVEDLLKEEEDYKEENNYSTETSGALKWKEDLSRKAAEAFLRQQQATPNLRKLIYGTVTEDNEEEDGDTREELGGLFRVSQPSRECKHKLDSLDCSRFHVEAPHDWDLEEVMNSIRDCFVTGKWEDDKDAAKILAEDEELYGDFEDLETGDVHKGKPGPDTQIEDVEEVKEEIDPNAEESAKKKHLDKKRKLKEMFDAEYDEGESTYFDDLKGEMHKQAQLNRAEFEDQDDEARVQYEGFRPGMYVRIEIENVPCEFVLNFDPHYPMILGGLGNSEGNVGYVQMRLKKHRWYKKILKSRDPIIFSVGWRRFQTIPLYYIEDHNGRQRLLKYTPQHMHCGATIWGPITPQGTGFLAVQSVSGIMPDFRIAATGVVLDLDKSIKIVKKLKLTGFPYKIFKNTSFIKGMFNSALEVAKFEGAVIRTVSGIRGQIKKALRAPEGAFRASFEDKLLMSDIVFMRTWYPVSIPAFYNPVTSLLKPVGEKDTWSGMRTTGQLRLAHGVRLKPNKDSLYKPIMRQKKHFNSLHIPKALQKALPFKNKPKTQAKAGKIPKDRRRPAVIREPHERKILALLDALSTVHSQKMKKAKEQRHLHNKEHFKGQKERRNQKSSLKGSGEPSK</sequence>
<dbReference type="Gene3D" id="3.40.50.300">
    <property type="entry name" value="P-loop containing nucleotide triphosphate hydrolases"/>
    <property type="match status" value="1"/>
</dbReference>
<dbReference type="InterPro" id="IPR030387">
    <property type="entry name" value="G_Bms1/Tsr1_dom"/>
</dbReference>
<dbReference type="Pfam" id="PF04950">
    <property type="entry name" value="RIBIOP_C"/>
    <property type="match status" value="1"/>
</dbReference>
<dbReference type="PROSITE" id="PS51714">
    <property type="entry name" value="G_BMS1"/>
    <property type="match status" value="1"/>
</dbReference>
<dbReference type="SMART" id="SM00785">
    <property type="entry name" value="AARP2CN"/>
    <property type="match status" value="1"/>
</dbReference>
<feature type="region of interest" description="Disordered" evidence="11">
    <location>
        <begin position="1182"/>
        <end position="1204"/>
    </location>
</feature>
<dbReference type="PANTHER" id="PTHR12858:SF2">
    <property type="entry name" value="RIBOSOME BIOGENESIS PROTEIN BMS1 HOMOLOG"/>
    <property type="match status" value="1"/>
</dbReference>
<comment type="catalytic activity">
    <reaction evidence="9">
        <text>GTP + H2O = GDP + phosphate + H(+)</text>
        <dbReference type="Rhea" id="RHEA:19669"/>
        <dbReference type="ChEBI" id="CHEBI:15377"/>
        <dbReference type="ChEBI" id="CHEBI:15378"/>
        <dbReference type="ChEBI" id="CHEBI:37565"/>
        <dbReference type="ChEBI" id="CHEBI:43474"/>
        <dbReference type="ChEBI" id="CHEBI:58189"/>
    </reaction>
    <physiologicalReaction direction="left-to-right" evidence="9">
        <dbReference type="Rhea" id="RHEA:19670"/>
    </physiologicalReaction>
</comment>
<dbReference type="PANTHER" id="PTHR12858">
    <property type="entry name" value="RIBOSOME BIOGENESIS PROTEIN"/>
    <property type="match status" value="1"/>
</dbReference>
<feature type="compositionally biased region" description="Acidic residues" evidence="11">
    <location>
        <begin position="638"/>
        <end position="656"/>
    </location>
</feature>
<dbReference type="CDD" id="cd01882">
    <property type="entry name" value="BMS1"/>
    <property type="match status" value="1"/>
</dbReference>
<evidence type="ECO:0000256" key="10">
    <source>
        <dbReference type="ARBA" id="ARBA00061391"/>
    </source>
</evidence>
<evidence type="ECO:0000256" key="7">
    <source>
        <dbReference type="ARBA" id="ARBA00023134"/>
    </source>
</evidence>
<dbReference type="GO" id="GO:0005694">
    <property type="term" value="C:chromosome"/>
    <property type="evidence" value="ECO:0007669"/>
    <property type="project" value="Ensembl"/>
</dbReference>
<comment type="similarity">
    <text evidence="10">Belongs to the TRAFAC class translation factor GTPase superfamily. Bms1-like GTPase family. BMS1 subfamily.</text>
</comment>
<gene>
    <name evidence="13" type="primary">BMS1</name>
</gene>
<dbReference type="GO" id="GO:0000462">
    <property type="term" value="P:maturation of SSU-rRNA from tricistronic rRNA transcript (SSU-rRNA, 5.8S rRNA, LSU-rRNA)"/>
    <property type="evidence" value="ECO:0007669"/>
    <property type="project" value="TreeGrafter"/>
</dbReference>
<dbReference type="Ensembl" id="ENSPTIT00000012137.1">
    <property type="protein sequence ID" value="ENSPTIP00000008266.1"/>
    <property type="gene ID" value="ENSPTIG00000009652.1"/>
</dbReference>
<dbReference type="Proteomes" id="UP000675900">
    <property type="component" value="Unassembled WGS sequence"/>
</dbReference>
<dbReference type="GO" id="GO:0030686">
    <property type="term" value="C:90S preribosome"/>
    <property type="evidence" value="ECO:0007669"/>
    <property type="project" value="TreeGrafter"/>
</dbReference>
<keyword evidence="2" id="KW-0690">Ribosome biogenesis</keyword>
<protein>
    <submittedName>
        <fullName evidence="13">BMS1 ribosome biosis factor</fullName>
    </submittedName>
</protein>